<dbReference type="SUPFAM" id="SSF82693">
    <property type="entry name" value="Multidrug efflux transporter AcrB pore domain, PN1, PN2, PC1 and PC2 subdomains"/>
    <property type="match status" value="2"/>
</dbReference>
<feature type="transmembrane region" description="Helical" evidence="1">
    <location>
        <begin position="723"/>
        <end position="743"/>
    </location>
</feature>
<feature type="transmembrane region" description="Helical" evidence="1">
    <location>
        <begin position="338"/>
        <end position="357"/>
    </location>
</feature>
<proteinExistence type="predicted"/>
<feature type="transmembrane region" description="Helical" evidence="1">
    <location>
        <begin position="886"/>
        <end position="906"/>
    </location>
</feature>
<feature type="transmembrane region" description="Helical" evidence="1">
    <location>
        <begin position="962"/>
        <end position="981"/>
    </location>
</feature>
<dbReference type="PANTHER" id="PTHR32063">
    <property type="match status" value="1"/>
</dbReference>
<keyword evidence="1" id="KW-0812">Transmembrane</keyword>
<feature type="transmembrane region" description="Helical" evidence="1">
    <location>
        <begin position="17"/>
        <end position="37"/>
    </location>
</feature>
<feature type="transmembrane region" description="Helical" evidence="1">
    <location>
        <begin position="363"/>
        <end position="380"/>
    </location>
</feature>
<dbReference type="Gene3D" id="3.30.2090.10">
    <property type="entry name" value="Multidrug efflux transporter AcrB TolC docking domain, DN and DC subdomains"/>
    <property type="match status" value="2"/>
</dbReference>
<keyword evidence="3" id="KW-1185">Reference proteome</keyword>
<protein>
    <submittedName>
        <fullName evidence="2">Efflux RND transporter permease subunit</fullName>
    </submittedName>
</protein>
<comment type="caution">
    <text evidence="2">The sequence shown here is derived from an EMBL/GenBank/DDBJ whole genome shotgun (WGS) entry which is preliminary data.</text>
</comment>
<evidence type="ECO:0000256" key="1">
    <source>
        <dbReference type="SAM" id="Phobius"/>
    </source>
</evidence>
<feature type="transmembrane region" description="Helical" evidence="1">
    <location>
        <begin position="912"/>
        <end position="934"/>
    </location>
</feature>
<name>A0A9X2BXS3_9PROT</name>
<feature type="transmembrane region" description="Helical" evidence="1">
    <location>
        <begin position="466"/>
        <end position="493"/>
    </location>
</feature>
<gene>
    <name evidence="2" type="ORF">M0638_17825</name>
</gene>
<evidence type="ECO:0000313" key="2">
    <source>
        <dbReference type="EMBL" id="MCK8786239.1"/>
    </source>
</evidence>
<dbReference type="GO" id="GO:0005886">
    <property type="term" value="C:plasma membrane"/>
    <property type="evidence" value="ECO:0007669"/>
    <property type="project" value="TreeGrafter"/>
</dbReference>
<dbReference type="SUPFAM" id="SSF82866">
    <property type="entry name" value="Multidrug efflux transporter AcrB transmembrane domain"/>
    <property type="match status" value="2"/>
</dbReference>
<dbReference type="EMBL" id="JALPRX010000078">
    <property type="protein sequence ID" value="MCK8786239.1"/>
    <property type="molecule type" value="Genomic_DNA"/>
</dbReference>
<feature type="transmembrane region" description="Helical" evidence="1">
    <location>
        <begin position="434"/>
        <end position="454"/>
    </location>
</feature>
<dbReference type="Gene3D" id="3.30.70.1430">
    <property type="entry name" value="Multidrug efflux transporter AcrB pore domain"/>
    <property type="match status" value="2"/>
</dbReference>
<accession>A0A9X2BXS3</accession>
<evidence type="ECO:0000313" key="3">
    <source>
        <dbReference type="Proteomes" id="UP001139516"/>
    </source>
</evidence>
<dbReference type="Pfam" id="PF00873">
    <property type="entry name" value="ACR_tran"/>
    <property type="match status" value="1"/>
</dbReference>
<dbReference type="PANTHER" id="PTHR32063:SF64">
    <property type="entry name" value="ACRB_ACRD_ACRF FAMILY PROTEIN"/>
    <property type="match status" value="1"/>
</dbReference>
<organism evidence="2 3">
    <name type="scientific">Roseomonas acroporae</name>
    <dbReference type="NCBI Taxonomy" id="2937791"/>
    <lineage>
        <taxon>Bacteria</taxon>
        <taxon>Pseudomonadati</taxon>
        <taxon>Pseudomonadota</taxon>
        <taxon>Alphaproteobacteria</taxon>
        <taxon>Acetobacterales</taxon>
        <taxon>Roseomonadaceae</taxon>
        <taxon>Roseomonas</taxon>
    </lineage>
</organism>
<dbReference type="Proteomes" id="UP001139516">
    <property type="component" value="Unassembled WGS sequence"/>
</dbReference>
<dbReference type="AlphaFoldDB" id="A0A9X2BXS3"/>
<feature type="transmembrane region" description="Helical" evidence="1">
    <location>
        <begin position="987"/>
        <end position="1009"/>
    </location>
</feature>
<feature type="transmembrane region" description="Helical" evidence="1">
    <location>
        <begin position="859"/>
        <end position="879"/>
    </location>
</feature>
<keyword evidence="1" id="KW-1133">Transmembrane helix</keyword>
<sequence>MVKGFNLSAWALGNRPIVVYLMIVAVLAGTLSFLKLGRAEDPVFTIRTMVVQANWPGASMEDTLNQVTERLERRLQETEGLDRLRSFTRPGVSLIFIDLLGSTSGSRVDDIWYQVRKKVGDMRHTLPAGVQGPFFNDEFGDTFGIIYGFTADGFTHRELRDFVEDARSRLLQVPDVSRIEMIGAQDERVFVEFSMERLAGLGIDRNTLIAALQAQNIVAPAGTIEGGSERLLLRVSGQFESEADIRAVNFSVGGRILQLSDIATVTRGFADPPQPMFRVNGHEAIGLGIAMRDGGDVLQLGRNIDRAVRDIVADLPVGVSAHAVAEQPRTVELAISDFMTSLWQAIAIILVTSFIALGVRPGAIVALAIPLTLAIVFPIMQAVNIDLQRISLGALIIALALMVDDAMTTVDAMINRLAAGDTKEQAGTYAYSKLAFSMLAGTLVTIAGFVPVGFAQSSAGEYTFSIFAVVTIALLVSWLVAVIFAPLIGVLILKAPKPGTPPAEPGKLVRAYRSFLSGAIRLRWVTLAVTIGLFALSVVGMRFVSNQFFPASDRDELLIDLTLPQNASIHATDATMARLERILADDPAIAPDVVQWSSNIGRGAIRFYLPLDVQPSNDFFGQIVLISKGLAVRDRLQDRLEKVLAEQFPEVVSRVYPLELGPPVGWPIQYRITGPDIATIRRIAMDVAGVVAADPDTRRTSFDWMEPARQLRVRIDQDEARRLGLSSAAVAGALNAAISGAAVTQMRDDIYLINVVVRAVEAERMSVDTLRTLQIPIAGGRTVPLSQFASFDYEQEYPLIHRRNRVPTLTVQADVPRGVLPAEVVDRLAPAIAAAAAKVPAGYRVETGGIVEESAESQASVMAVVPAMLFIMATVLIFHLGSFARLFIVFSVVPLGLIGVVTALLVSNSPLGFVAILGVLSLMGMIAKNAVILITQIEDERAEGHPVREAAIRACSSRLRPILLTAMSTVLGMIPITPTVFWGPMAFAIMGGLMGATLLTLVFLPVLYVTWFERQERKAAAAA</sequence>
<dbReference type="Gene3D" id="3.30.70.1440">
    <property type="entry name" value="Multidrug efflux transporter AcrB pore domain"/>
    <property type="match status" value="1"/>
</dbReference>
<reference evidence="2" key="1">
    <citation type="submission" date="2022-04" db="EMBL/GenBank/DDBJ databases">
        <title>Roseomonas acroporae sp. nov., isolated from coral Acropora digitifera.</title>
        <authorList>
            <person name="Sun H."/>
        </authorList>
    </citation>
    <scope>NUCLEOTIDE SEQUENCE</scope>
    <source>
        <strain evidence="2">NAR14</strain>
    </source>
</reference>
<dbReference type="PRINTS" id="PR00702">
    <property type="entry name" value="ACRIFLAVINRP"/>
</dbReference>
<dbReference type="InterPro" id="IPR001036">
    <property type="entry name" value="Acrflvin-R"/>
</dbReference>
<dbReference type="InterPro" id="IPR027463">
    <property type="entry name" value="AcrB_DN_DC_subdom"/>
</dbReference>
<keyword evidence="1" id="KW-0472">Membrane</keyword>
<feature type="transmembrane region" description="Helical" evidence="1">
    <location>
        <begin position="524"/>
        <end position="544"/>
    </location>
</feature>
<dbReference type="Gene3D" id="1.20.1640.10">
    <property type="entry name" value="Multidrug efflux transporter AcrB transmembrane domain"/>
    <property type="match status" value="2"/>
</dbReference>
<dbReference type="SUPFAM" id="SSF82714">
    <property type="entry name" value="Multidrug efflux transporter AcrB TolC docking domain, DN and DC subdomains"/>
    <property type="match status" value="2"/>
</dbReference>
<dbReference type="GO" id="GO:0042910">
    <property type="term" value="F:xenobiotic transmembrane transporter activity"/>
    <property type="evidence" value="ECO:0007669"/>
    <property type="project" value="TreeGrafter"/>
</dbReference>
<feature type="transmembrane region" description="Helical" evidence="1">
    <location>
        <begin position="392"/>
        <end position="414"/>
    </location>
</feature>
<dbReference type="Gene3D" id="3.30.70.1320">
    <property type="entry name" value="Multidrug efflux transporter AcrB pore domain like"/>
    <property type="match status" value="1"/>
</dbReference>